<dbReference type="AlphaFoldDB" id="F3YXL1"/>
<sequence>MAARKHAEVLREHRRDAARLRKVGRLLLDRLEDVLASAGPGQDLGPGDLKSLARTHYEAASSLHKAIALERQACNIDDGEGAGGMIKLPGLTIHITGPDGPDGSEGPDGQNGPDGQDAVQDVTDAGERD</sequence>
<evidence type="ECO:0000256" key="1">
    <source>
        <dbReference type="SAM" id="MobiDB-lite"/>
    </source>
</evidence>
<proteinExistence type="predicted"/>
<feature type="compositionally biased region" description="Low complexity" evidence="1">
    <location>
        <begin position="107"/>
        <end position="117"/>
    </location>
</feature>
<dbReference type="Proteomes" id="UP000007844">
    <property type="component" value="Chromosome"/>
</dbReference>
<dbReference type="HOGENOM" id="CLU_1945248_0_0_7"/>
<dbReference type="EMBL" id="CP003221">
    <property type="protein sequence ID" value="EGJ51788.1"/>
    <property type="molecule type" value="Genomic_DNA"/>
</dbReference>
<evidence type="ECO:0000313" key="2">
    <source>
        <dbReference type="EMBL" id="EGJ51788.1"/>
    </source>
</evidence>
<dbReference type="RefSeq" id="WP_014261402.1">
    <property type="nucleotide sequence ID" value="NC_016629.1"/>
</dbReference>
<dbReference type="KEGG" id="daf:Desaf_3504"/>
<evidence type="ECO:0000313" key="3">
    <source>
        <dbReference type="Proteomes" id="UP000007844"/>
    </source>
</evidence>
<feature type="region of interest" description="Disordered" evidence="1">
    <location>
        <begin position="89"/>
        <end position="129"/>
    </location>
</feature>
<protein>
    <submittedName>
        <fullName evidence="2">Uncharacterized protein</fullName>
    </submittedName>
</protein>
<reference evidence="2 3" key="1">
    <citation type="journal article" date="2011" name="J. Bacteriol.">
        <title>Genome sequence of the mercury-methylating and pleomorphic Desulfovibrio africanus Strain Walvis Bay.</title>
        <authorList>
            <person name="Brown S.D."/>
            <person name="Wall J.D."/>
            <person name="Kucken A.M."/>
            <person name="Gilmour C.C."/>
            <person name="Podar M."/>
            <person name="Brandt C.C."/>
            <person name="Teshima H."/>
            <person name="Detter J.C."/>
            <person name="Han C.S."/>
            <person name="Land M.L."/>
            <person name="Lucas S."/>
            <person name="Han J."/>
            <person name="Pennacchio L."/>
            <person name="Nolan M."/>
            <person name="Pitluck S."/>
            <person name="Woyke T."/>
            <person name="Goodwin L."/>
            <person name="Palumbo A.V."/>
            <person name="Elias D.A."/>
        </authorList>
    </citation>
    <scope>NUCLEOTIDE SEQUENCE [LARGE SCALE GENOMIC DNA]</scope>
    <source>
        <strain evidence="2 3">Walvis Bay</strain>
    </source>
</reference>
<keyword evidence="3" id="KW-1185">Reference proteome</keyword>
<name>F3YXL1_DESAF</name>
<gene>
    <name evidence="2" type="ORF">Desaf_3504</name>
</gene>
<dbReference type="STRING" id="690850.Desaf_3504"/>
<accession>F3YXL1</accession>
<organism evidence="2 3">
    <name type="scientific">Desulfocurvibacter africanus subsp. africanus str. Walvis Bay</name>
    <dbReference type="NCBI Taxonomy" id="690850"/>
    <lineage>
        <taxon>Bacteria</taxon>
        <taxon>Pseudomonadati</taxon>
        <taxon>Thermodesulfobacteriota</taxon>
        <taxon>Desulfovibrionia</taxon>
        <taxon>Desulfovibrionales</taxon>
        <taxon>Desulfovibrionaceae</taxon>
        <taxon>Desulfocurvibacter</taxon>
    </lineage>
</organism>